<gene>
    <name evidence="2" type="ORF">GO621_11990</name>
</gene>
<keyword evidence="3" id="KW-1185">Reference proteome</keyword>
<proteinExistence type="predicted"/>
<dbReference type="EMBL" id="WPIK01000010">
    <property type="protein sequence ID" value="MVN22253.1"/>
    <property type="molecule type" value="Genomic_DNA"/>
</dbReference>
<name>A0A7K1SY73_9SPHI</name>
<evidence type="ECO:0000313" key="2">
    <source>
        <dbReference type="EMBL" id="MVN22253.1"/>
    </source>
</evidence>
<evidence type="ECO:0000313" key="3">
    <source>
        <dbReference type="Proteomes" id="UP000462014"/>
    </source>
</evidence>
<dbReference type="RefSeq" id="WP_157567333.1">
    <property type="nucleotide sequence ID" value="NZ_WPIK01000010.1"/>
</dbReference>
<keyword evidence="1" id="KW-0812">Transmembrane</keyword>
<dbReference type="Pfam" id="PF06170">
    <property type="entry name" value="DUF983"/>
    <property type="match status" value="1"/>
</dbReference>
<dbReference type="Proteomes" id="UP000462014">
    <property type="component" value="Unassembled WGS sequence"/>
</dbReference>
<protein>
    <submittedName>
        <fullName evidence="2">DUF983 domain-containing protein</fullName>
    </submittedName>
</protein>
<feature type="transmembrane region" description="Helical" evidence="1">
    <location>
        <begin position="59"/>
        <end position="80"/>
    </location>
</feature>
<organism evidence="2 3">
    <name type="scientific">Mucilaginibacter arboris</name>
    <dbReference type="NCBI Taxonomy" id="2682090"/>
    <lineage>
        <taxon>Bacteria</taxon>
        <taxon>Pseudomonadati</taxon>
        <taxon>Bacteroidota</taxon>
        <taxon>Sphingobacteriia</taxon>
        <taxon>Sphingobacteriales</taxon>
        <taxon>Sphingobacteriaceae</taxon>
        <taxon>Mucilaginibacter</taxon>
    </lineage>
</organism>
<keyword evidence="1" id="KW-0472">Membrane</keyword>
<accession>A0A7K1SY73</accession>
<sequence length="141" mass="16323">MEKVSKAYAMAHAKCPRCRKGNMFANSMYGFHTQKMNKSCPYCGFVFEQEPGYFYVSMFASYALNVAEMVAAVIAIYTFTHNTSSPWLYIFLILGVSVILSPFNFRYSRVMLLYWLTPRGVKYHPEIKPLPTYHQNEGQLK</sequence>
<comment type="caution">
    <text evidence="2">The sequence shown here is derived from an EMBL/GenBank/DDBJ whole genome shotgun (WGS) entry which is preliminary data.</text>
</comment>
<dbReference type="AlphaFoldDB" id="A0A7K1SY73"/>
<keyword evidence="1" id="KW-1133">Transmembrane helix</keyword>
<evidence type="ECO:0000256" key="1">
    <source>
        <dbReference type="SAM" id="Phobius"/>
    </source>
</evidence>
<dbReference type="InterPro" id="IPR009325">
    <property type="entry name" value="DUF983"/>
</dbReference>
<reference evidence="2 3" key="1">
    <citation type="submission" date="2019-12" db="EMBL/GenBank/DDBJ databases">
        <title>Mucilaginibacter sp. HMF7410 genome sequencing and assembly.</title>
        <authorList>
            <person name="Kang H."/>
            <person name="Cha I."/>
            <person name="Kim H."/>
            <person name="Joh K."/>
        </authorList>
    </citation>
    <scope>NUCLEOTIDE SEQUENCE [LARGE SCALE GENOMIC DNA]</scope>
    <source>
        <strain evidence="2 3">HMF7410</strain>
    </source>
</reference>
<feature type="transmembrane region" description="Helical" evidence="1">
    <location>
        <begin position="86"/>
        <end position="105"/>
    </location>
</feature>